<organism evidence="3 4">
    <name type="scientific">Natronospira elongata</name>
    <dbReference type="NCBI Taxonomy" id="3110268"/>
    <lineage>
        <taxon>Bacteria</taxon>
        <taxon>Pseudomonadati</taxon>
        <taxon>Pseudomonadota</taxon>
        <taxon>Gammaproteobacteria</taxon>
        <taxon>Natronospirales</taxon>
        <taxon>Natronospiraceae</taxon>
        <taxon>Natronospira</taxon>
    </lineage>
</organism>
<dbReference type="GO" id="GO:0005829">
    <property type="term" value="C:cytosol"/>
    <property type="evidence" value="ECO:0007669"/>
    <property type="project" value="TreeGrafter"/>
</dbReference>
<feature type="domain" description="Hydantoinase A/oxoprolinase" evidence="1">
    <location>
        <begin position="215"/>
        <end position="495"/>
    </location>
</feature>
<dbReference type="InterPro" id="IPR008040">
    <property type="entry name" value="Hydant_A_N"/>
</dbReference>
<dbReference type="GO" id="GO:0006749">
    <property type="term" value="P:glutathione metabolic process"/>
    <property type="evidence" value="ECO:0007669"/>
    <property type="project" value="TreeGrafter"/>
</dbReference>
<evidence type="ECO:0000259" key="1">
    <source>
        <dbReference type="Pfam" id="PF01968"/>
    </source>
</evidence>
<evidence type="ECO:0000313" key="4">
    <source>
        <dbReference type="Proteomes" id="UP001302316"/>
    </source>
</evidence>
<proteinExistence type="predicted"/>
<dbReference type="RefSeq" id="WP_346052100.1">
    <property type="nucleotide sequence ID" value="NZ_JAYGII010000020.1"/>
</dbReference>
<dbReference type="InterPro" id="IPR002821">
    <property type="entry name" value="Hydantoinase_A"/>
</dbReference>
<evidence type="ECO:0000259" key="2">
    <source>
        <dbReference type="Pfam" id="PF05378"/>
    </source>
</evidence>
<keyword evidence="4" id="KW-1185">Reference proteome</keyword>
<comment type="caution">
    <text evidence="3">The sequence shown here is derived from an EMBL/GenBank/DDBJ whole genome shotgun (WGS) entry which is preliminary data.</text>
</comment>
<reference evidence="3 4" key="1">
    <citation type="submission" date="2023-12" db="EMBL/GenBank/DDBJ databases">
        <title>Whole-genome sequencing of halo(alkali)philic microorganisms from hypersaline lakes.</title>
        <authorList>
            <person name="Sorokin D.Y."/>
            <person name="Merkel A.Y."/>
            <person name="Messina E."/>
            <person name="Yakimov M."/>
        </authorList>
    </citation>
    <scope>NUCLEOTIDE SEQUENCE [LARGE SCALE GENOMIC DNA]</scope>
    <source>
        <strain evidence="3 4">AB-CW1</strain>
    </source>
</reference>
<dbReference type="PANTHER" id="PTHR11365:SF23">
    <property type="entry name" value="HYPOTHETICAL 5-OXOPROLINASE (EUROFUNG)-RELATED"/>
    <property type="match status" value="1"/>
</dbReference>
<dbReference type="GO" id="GO:0017168">
    <property type="term" value="F:5-oxoprolinase (ATP-hydrolyzing) activity"/>
    <property type="evidence" value="ECO:0007669"/>
    <property type="project" value="TreeGrafter"/>
</dbReference>
<dbReference type="Pfam" id="PF01968">
    <property type="entry name" value="Hydantoinase_A"/>
    <property type="match status" value="1"/>
</dbReference>
<protein>
    <submittedName>
        <fullName evidence="3">Hydantoinase/oxoprolinase family protein</fullName>
    </submittedName>
</protein>
<dbReference type="InterPro" id="IPR045079">
    <property type="entry name" value="Oxoprolinase-like"/>
</dbReference>
<accession>A0AAP6JGC4</accession>
<name>A0AAP6JGC4_9GAMM</name>
<evidence type="ECO:0000313" key="3">
    <source>
        <dbReference type="EMBL" id="MEA5446102.1"/>
    </source>
</evidence>
<feature type="domain" description="Hydantoinase/oxoprolinase N-terminal" evidence="2">
    <location>
        <begin position="27"/>
        <end position="194"/>
    </location>
</feature>
<dbReference type="AlphaFoldDB" id="A0AAP6JGC4"/>
<dbReference type="Proteomes" id="UP001302316">
    <property type="component" value="Unassembled WGS sequence"/>
</dbReference>
<dbReference type="InterPro" id="IPR043129">
    <property type="entry name" value="ATPase_NBD"/>
</dbReference>
<dbReference type="EMBL" id="JAYGII010000020">
    <property type="protein sequence ID" value="MEA5446102.1"/>
    <property type="molecule type" value="Genomic_DNA"/>
</dbReference>
<dbReference type="Pfam" id="PF05378">
    <property type="entry name" value="Hydant_A_N"/>
    <property type="match status" value="1"/>
</dbReference>
<sequence>MPANSMYFLLTPYPLPSYPIKLPGMILGIDTGGTFTDFVLLDGDEVRVHKVLSTPHAPEEAILQGIREMGLDPAGLRIAHGSTVATNAVLEGKGARTAYVANAGLEDVLLIGRQNRPRLYDLTPPVNRGPLQGLPRFGVSARVDAEGRELSPLGESDLGALREWLREQDVEAVAVNLLFSFRNEEHEQRIREALPGDLFISLSSEVLPEYKEYERGMATWLNAYVGPRVADYIARLAEGLPGARLQIMQSGGGLMDASAAAARAVHLLLSGPAGGLRGAEELGRRIGEQRLMSFDMGGTSSDVSMIDGHIRLTDSGQITAGDGHLPVPVPMVDLHTIGAGGGSIARLDEGGVLRVGPASAGADPGPACYGRGGTAPTVTDANLLLGRIPATGFGGGLSLDHDAARRAFQPLAEALGKDLEAAAQGVLTVVEEAMAGALRVISIERGRDPRDFVLVSFGGAGGLHVCALAERLGMDRALVPVHAGVLSALGMTVTAPARELSRSILERLDRLAPEAMRDVYGELEAQARAALEQDGVAASEIDFQRRADLRYQGQSHALTLDWGEEGLGPEDFHQAHRAAYGHALDMPVELVSLRLSATGPAPGLQLAATESVAGEEPGRGEDGPSIVTLERKQLPRSPAQSGPLRIIDPVGTTWVAPGWSAWLDEIGNIRLARKV</sequence>
<dbReference type="SUPFAM" id="SSF53067">
    <property type="entry name" value="Actin-like ATPase domain"/>
    <property type="match status" value="1"/>
</dbReference>
<gene>
    <name evidence="3" type="ORF">VCB98_09745</name>
</gene>
<dbReference type="PANTHER" id="PTHR11365">
    <property type="entry name" value="5-OXOPROLINASE RELATED"/>
    <property type="match status" value="1"/>
</dbReference>